<dbReference type="EMBL" id="JAVDSG010000001">
    <property type="protein sequence ID" value="MDR6596473.1"/>
    <property type="molecule type" value="Genomic_DNA"/>
</dbReference>
<name>A0ABU1Q1S8_9PSEU</name>
<dbReference type="Proteomes" id="UP001268819">
    <property type="component" value="Unassembled WGS sequence"/>
</dbReference>
<organism evidence="1 2">
    <name type="scientific">Saccharothrix longispora</name>
    <dbReference type="NCBI Taxonomy" id="33920"/>
    <lineage>
        <taxon>Bacteria</taxon>
        <taxon>Bacillati</taxon>
        <taxon>Actinomycetota</taxon>
        <taxon>Actinomycetes</taxon>
        <taxon>Pseudonocardiales</taxon>
        <taxon>Pseudonocardiaceae</taxon>
        <taxon>Saccharothrix</taxon>
    </lineage>
</organism>
<accession>A0ABU1Q1S8</accession>
<protein>
    <submittedName>
        <fullName evidence="1">Uncharacterized protein</fullName>
    </submittedName>
</protein>
<sequence>MLEQWEADHLLRMPKTYSGSLTVDLEQGADDDYQLESDDGTRYFVLDVRRSRRNPRKARFNSVTGGKSC</sequence>
<evidence type="ECO:0000313" key="2">
    <source>
        <dbReference type="Proteomes" id="UP001268819"/>
    </source>
</evidence>
<gene>
    <name evidence="1" type="ORF">J2S66_004857</name>
</gene>
<comment type="caution">
    <text evidence="1">The sequence shown here is derived from an EMBL/GenBank/DDBJ whole genome shotgun (WGS) entry which is preliminary data.</text>
</comment>
<reference evidence="1 2" key="1">
    <citation type="submission" date="2023-07" db="EMBL/GenBank/DDBJ databases">
        <title>Sequencing the genomes of 1000 actinobacteria strains.</title>
        <authorList>
            <person name="Klenk H.-P."/>
        </authorList>
    </citation>
    <scope>NUCLEOTIDE SEQUENCE [LARGE SCALE GENOMIC DNA]</scope>
    <source>
        <strain evidence="1 2">DSM 43749</strain>
    </source>
</reference>
<keyword evidence="2" id="KW-1185">Reference proteome</keyword>
<proteinExistence type="predicted"/>
<evidence type="ECO:0000313" key="1">
    <source>
        <dbReference type="EMBL" id="MDR6596473.1"/>
    </source>
</evidence>